<dbReference type="AlphaFoldDB" id="A0A076EYX9"/>
<dbReference type="InterPro" id="IPR041726">
    <property type="entry name" value="ACAD10_11_N"/>
</dbReference>
<evidence type="ECO:0000313" key="3">
    <source>
        <dbReference type="Proteomes" id="UP000028488"/>
    </source>
</evidence>
<dbReference type="CDD" id="cd05154">
    <property type="entry name" value="ACAD10_11_N-like"/>
    <property type="match status" value="1"/>
</dbReference>
<dbReference type="InterPro" id="IPR002575">
    <property type="entry name" value="Aminoglycoside_PTrfase"/>
</dbReference>
<protein>
    <submittedName>
        <fullName evidence="2">Acyl-CoA dehydrogenase</fullName>
    </submittedName>
</protein>
<evidence type="ECO:0000259" key="1">
    <source>
        <dbReference type="Pfam" id="PF01636"/>
    </source>
</evidence>
<dbReference type="PANTHER" id="PTHR47829">
    <property type="entry name" value="HYDROLASE, PUTATIVE (AFU_ORTHOLOGUE AFUA_1G12880)-RELATED"/>
    <property type="match status" value="1"/>
</dbReference>
<evidence type="ECO:0000313" key="2">
    <source>
        <dbReference type="EMBL" id="AII10452.1"/>
    </source>
</evidence>
<dbReference type="InterPro" id="IPR011009">
    <property type="entry name" value="Kinase-like_dom_sf"/>
</dbReference>
<dbReference type="EMBL" id="CP008948">
    <property type="protein sequence ID" value="AII10452.1"/>
    <property type="molecule type" value="Genomic_DNA"/>
</dbReference>
<proteinExistence type="predicted"/>
<dbReference type="SUPFAM" id="SSF56112">
    <property type="entry name" value="Protein kinase-like (PK-like)"/>
    <property type="match status" value="1"/>
</dbReference>
<dbReference type="Proteomes" id="UP000028488">
    <property type="component" value="Plasmid pPDG1"/>
</dbReference>
<dbReference type="Gene3D" id="3.90.1200.10">
    <property type="match status" value="1"/>
</dbReference>
<sequence>MKEQLDEVVGLPRAPVDRWLRSAVGARFDLAGWYAEPISGGLSNLTYRLRFQDQSVILRRPPLGGVLPSAHDMHREWTLLVALHPTRVPVPEPLALCSDNSVLGGTFYVMSDVAGTVLRTHEDTGALAMPQRQWLSTALVNALSDLHALVPDDVGLGDFGRPNGFNERQVRRWRQQWQQSSRQELPDMDALFTKLGEQIPATSDVAIVHGDYRLDNMILDLGPRDPHINAIVDWELSTLGDPLADLGLALTYWHDLDDQERALIPVALGVTAHPGFMSAADIAEHYSTVSGRNLDNLSFYVAMGAMKLAVILAGVDARFTDGHMAQRSSLGLDEAVRVLVARGLRQLAT</sequence>
<name>A0A076EYX9_RHOOP</name>
<dbReference type="InterPro" id="IPR052898">
    <property type="entry name" value="ACAD10-like"/>
</dbReference>
<feature type="domain" description="Aminoglycoside phosphotransferase" evidence="1">
    <location>
        <begin position="36"/>
        <end position="262"/>
    </location>
</feature>
<organism evidence="2 3">
    <name type="scientific">Rhodococcus opacus</name>
    <name type="common">Nocardia opaca</name>
    <dbReference type="NCBI Taxonomy" id="37919"/>
    <lineage>
        <taxon>Bacteria</taxon>
        <taxon>Bacillati</taxon>
        <taxon>Actinomycetota</taxon>
        <taxon>Actinomycetes</taxon>
        <taxon>Mycobacteriales</taxon>
        <taxon>Nocardiaceae</taxon>
        <taxon>Rhodococcus</taxon>
    </lineage>
</organism>
<keyword evidence="2" id="KW-0614">Plasmid</keyword>
<dbReference type="Pfam" id="PF01636">
    <property type="entry name" value="APH"/>
    <property type="match status" value="1"/>
</dbReference>
<reference evidence="2 3" key="1">
    <citation type="submission" date="2014-07" db="EMBL/GenBank/DDBJ databases">
        <title>Genome Sequence of Rhodococcus opacus Strain R7, a Biodegrader of Mono- and Polycyclic Aromatic Hydrocarbons.</title>
        <authorList>
            <person name="Di Gennaro P."/>
            <person name="Zampolli J."/>
            <person name="Presti I."/>
            <person name="Cappelletti M."/>
            <person name="D'Ursi P."/>
            <person name="Orro A."/>
            <person name="Mezzelani A."/>
            <person name="Milanesi L."/>
        </authorList>
    </citation>
    <scope>NUCLEOTIDE SEQUENCE [LARGE SCALE GENOMIC DNA]</scope>
    <source>
        <strain evidence="2 3">R7</strain>
        <plasmid evidence="2">pPDG1</plasmid>
    </source>
</reference>
<dbReference type="Gene3D" id="3.30.200.20">
    <property type="entry name" value="Phosphorylase Kinase, domain 1"/>
    <property type="match status" value="1"/>
</dbReference>
<accession>A0A076EYX9</accession>
<dbReference type="PANTHER" id="PTHR47829:SF1">
    <property type="entry name" value="HAD FAMILY PHOSPHATASE"/>
    <property type="match status" value="1"/>
</dbReference>
<dbReference type="RefSeq" id="WP_128642548.1">
    <property type="nucleotide sequence ID" value="NZ_CP008948.1"/>
</dbReference>
<gene>
    <name evidence="2" type="ORF">EP51_39885</name>
</gene>
<geneLocation type="plasmid" evidence="2 3">
    <name>pPDG1</name>
</geneLocation>